<organism evidence="4 5">
    <name type="scientific">Helicobacter heilmannii</name>
    <dbReference type="NCBI Taxonomy" id="35817"/>
    <lineage>
        <taxon>Bacteria</taxon>
        <taxon>Pseudomonadati</taxon>
        <taxon>Campylobacterota</taxon>
        <taxon>Epsilonproteobacteria</taxon>
        <taxon>Campylobacterales</taxon>
        <taxon>Helicobacteraceae</taxon>
        <taxon>Helicobacter</taxon>
    </lineage>
</organism>
<dbReference type="Proteomes" id="UP000046090">
    <property type="component" value="Unassembled WGS sequence"/>
</dbReference>
<keyword evidence="5" id="KW-1185">Reference proteome</keyword>
<dbReference type="SUPFAM" id="SSF53383">
    <property type="entry name" value="PLP-dependent transferases"/>
    <property type="match status" value="1"/>
</dbReference>
<evidence type="ECO:0000256" key="2">
    <source>
        <dbReference type="NCBIfam" id="TIGR03588"/>
    </source>
</evidence>
<keyword evidence="4" id="KW-0808">Transferase</keyword>
<keyword evidence="4" id="KW-0032">Aminotransferase</keyword>
<dbReference type="InterPro" id="IPR015421">
    <property type="entry name" value="PyrdxlP-dep_Trfase_major"/>
</dbReference>
<dbReference type="Pfam" id="PF01041">
    <property type="entry name" value="DegT_DnrJ_EryC1"/>
    <property type="match status" value="1"/>
</dbReference>
<evidence type="ECO:0000256" key="1">
    <source>
        <dbReference type="ARBA" id="ARBA00037999"/>
    </source>
</evidence>
<dbReference type="Gene3D" id="3.90.1150.10">
    <property type="entry name" value="Aspartate Aminotransferase, domain 1"/>
    <property type="match status" value="1"/>
</dbReference>
<dbReference type="GO" id="GO:0000271">
    <property type="term" value="P:polysaccharide biosynthetic process"/>
    <property type="evidence" value="ECO:0007669"/>
    <property type="project" value="TreeGrafter"/>
</dbReference>
<dbReference type="GO" id="GO:0008483">
    <property type="term" value="F:transaminase activity"/>
    <property type="evidence" value="ECO:0007669"/>
    <property type="project" value="UniProtKB-KW"/>
</dbReference>
<evidence type="ECO:0000313" key="5">
    <source>
        <dbReference type="Proteomes" id="UP000046090"/>
    </source>
</evidence>
<protein>
    <recommendedName>
        <fullName evidence="2">UDP-4-amino-4,6-dideoxy-N-acetyl-beta-L-altrosamine transaminase</fullName>
        <ecNumber evidence="2">2.6.1.92</ecNumber>
    </recommendedName>
</protein>
<sequence length="378" mass="41311">MAINPYSTQCIDMDDLKAVQQALQGAHLTQGPLAEQFEGALADYLGVKHVVVCTSATTALFMLYHALDLTNKKVITTPLSFVATASMLLANRATPIFCDIQEDGNIDPTLLESCLESGVRAVVSVDYGGASVDVVTLKAFCTKHGLLFLSDSSHAFGGEYAGVKIGALADASVFSFHAIKSITTAEGGAVATNDSTLYKRLKLLISHGVKKDGWDTEVQSLGFNFRMNELQAALGLSQLKKVDIFIAKREEIACLYDDLFKDNPYFTCLHATLDPKIKSTNHLYPILLKPSLWGQKTQILDALLKAQMGVQVHYKPIHTFKLYQDLLGKQILPKAQSFYKAEISLPCHQKMSLEQVKESATKVLEILQAQSKAIGDHA</sequence>
<proteinExistence type="inferred from homology"/>
<reference evidence="5" key="1">
    <citation type="submission" date="2014-12" db="EMBL/GenBank/DDBJ databases">
        <authorList>
            <person name="Smet A."/>
        </authorList>
    </citation>
    <scope>NUCLEOTIDE SEQUENCE [LARGE SCALE GENOMIC DNA]</scope>
</reference>
<dbReference type="PANTHER" id="PTHR30244:SF34">
    <property type="entry name" value="DTDP-4-AMINO-4,6-DIDEOXYGALACTOSE TRANSAMINASE"/>
    <property type="match status" value="1"/>
</dbReference>
<dbReference type="AlphaFoldDB" id="A0A0K2YBB4"/>
<name>A0A0K2YBB4_HELHE</name>
<dbReference type="NCBIfam" id="TIGR03588">
    <property type="entry name" value="PseC"/>
    <property type="match status" value="1"/>
</dbReference>
<keyword evidence="3" id="KW-0663">Pyridoxal phosphate</keyword>
<dbReference type="PIRSF" id="PIRSF000390">
    <property type="entry name" value="PLP_StrS"/>
    <property type="match status" value="1"/>
</dbReference>
<comment type="similarity">
    <text evidence="1 3">Belongs to the DegT/DnrJ/EryC1 family.</text>
</comment>
<dbReference type="Gene3D" id="3.40.640.10">
    <property type="entry name" value="Type I PLP-dependent aspartate aminotransferase-like (Major domain)"/>
    <property type="match status" value="1"/>
</dbReference>
<dbReference type="InterPro" id="IPR020026">
    <property type="entry name" value="PseC"/>
</dbReference>
<dbReference type="CDD" id="cd00616">
    <property type="entry name" value="AHBA_syn"/>
    <property type="match status" value="1"/>
</dbReference>
<evidence type="ECO:0000256" key="3">
    <source>
        <dbReference type="RuleBase" id="RU004508"/>
    </source>
</evidence>
<dbReference type="GO" id="GO:0030170">
    <property type="term" value="F:pyridoxal phosphate binding"/>
    <property type="evidence" value="ECO:0007669"/>
    <property type="project" value="TreeGrafter"/>
</dbReference>
<dbReference type="EMBL" id="CDMK01000002">
    <property type="protein sequence ID" value="CRI35014.1"/>
    <property type="molecule type" value="Genomic_DNA"/>
</dbReference>
<accession>A0A0K2YBB4</accession>
<dbReference type="InterPro" id="IPR015422">
    <property type="entry name" value="PyrdxlP-dep_Trfase_small"/>
</dbReference>
<dbReference type="InterPro" id="IPR015424">
    <property type="entry name" value="PyrdxlP-dep_Trfase"/>
</dbReference>
<dbReference type="EC" id="2.6.1.92" evidence="2"/>
<dbReference type="PANTHER" id="PTHR30244">
    <property type="entry name" value="TRANSAMINASE"/>
    <property type="match status" value="1"/>
</dbReference>
<gene>
    <name evidence="4" type="ORF">HHE01_08150</name>
</gene>
<dbReference type="InterPro" id="IPR000653">
    <property type="entry name" value="DegT/StrS_aminotransferase"/>
</dbReference>
<evidence type="ECO:0000313" key="4">
    <source>
        <dbReference type="EMBL" id="CRI35014.1"/>
    </source>
</evidence>